<evidence type="ECO:0008006" key="4">
    <source>
        <dbReference type="Google" id="ProtNLM"/>
    </source>
</evidence>
<dbReference type="InterPro" id="IPR007263">
    <property type="entry name" value="DCC1-like"/>
</dbReference>
<sequence length="466" mass="52991">MSSPSGTGRDLRKLPEEERMTLAVKGPTFIFDGVCNLCNTCLRFVDDHLRPDADVKYMWTNHPDTLKVLAKYNVSEEDINKSWGYLKGGHLYRGSTAWLMGLQELRAPWSWGYYLIYVPECIREFVLPSDSEIGKEFRTLKFLNQYDKARYFERLAEDQGVLHLLKVMQESTCPANPPATVPSRVKSFVSTLDLSQRKIEKLAEVSHTVWPIRSSLSDYKLNFVLRDHYVVPKDILNFVCKHFELPSSSSSSSTEGSQSLCDRDSWLGWTLVVVLISRKDSRLTTEQIVHELKPLEQRFRLLFSCDNKQLQFLACTVPVKQLEDLLTDKLHISPTKPIAGSTLEKTNVLCYTGKDCKRILDNLDTIAPALRGFEKGEDACKVLAATRSRWMGSNLLGQMAMWNWQYSPEETSESVNDLTPRSPTPRPKRKRPQLALSPRAVQSMLMVGNPTVNDSLDLLVADPLLP</sequence>
<evidence type="ECO:0000256" key="1">
    <source>
        <dbReference type="SAM" id="MobiDB-lite"/>
    </source>
</evidence>
<protein>
    <recommendedName>
        <fullName evidence="4">DUF393 domain-containing protein</fullName>
    </recommendedName>
</protein>
<gene>
    <name evidence="2" type="ORF">FOL47_010752</name>
</gene>
<organism evidence="2 3">
    <name type="scientific">Perkinsus chesapeaki</name>
    <name type="common">Clam parasite</name>
    <name type="synonym">Perkinsus andrewsi</name>
    <dbReference type="NCBI Taxonomy" id="330153"/>
    <lineage>
        <taxon>Eukaryota</taxon>
        <taxon>Sar</taxon>
        <taxon>Alveolata</taxon>
        <taxon>Perkinsozoa</taxon>
        <taxon>Perkinsea</taxon>
        <taxon>Perkinsida</taxon>
        <taxon>Perkinsidae</taxon>
        <taxon>Perkinsus</taxon>
    </lineage>
</organism>
<evidence type="ECO:0000313" key="2">
    <source>
        <dbReference type="EMBL" id="KAF4653027.1"/>
    </source>
</evidence>
<proteinExistence type="predicted"/>
<name>A0A7J6L1J3_PERCH</name>
<dbReference type="OrthoDB" id="406037at2759"/>
<evidence type="ECO:0000313" key="3">
    <source>
        <dbReference type="Proteomes" id="UP000591131"/>
    </source>
</evidence>
<dbReference type="AlphaFoldDB" id="A0A7J6L1J3"/>
<accession>A0A7J6L1J3</accession>
<dbReference type="EMBL" id="JAAPAO010000860">
    <property type="protein sequence ID" value="KAF4653027.1"/>
    <property type="molecule type" value="Genomic_DNA"/>
</dbReference>
<keyword evidence="3" id="KW-1185">Reference proteome</keyword>
<comment type="caution">
    <text evidence="2">The sequence shown here is derived from an EMBL/GenBank/DDBJ whole genome shotgun (WGS) entry which is preliminary data.</text>
</comment>
<feature type="non-terminal residue" evidence="2">
    <location>
        <position position="466"/>
    </location>
</feature>
<feature type="region of interest" description="Disordered" evidence="1">
    <location>
        <begin position="411"/>
        <end position="437"/>
    </location>
</feature>
<reference evidence="2 3" key="1">
    <citation type="submission" date="2020-04" db="EMBL/GenBank/DDBJ databases">
        <title>Perkinsus chesapeaki whole genome sequence.</title>
        <authorList>
            <person name="Bogema D.R."/>
        </authorList>
    </citation>
    <scope>NUCLEOTIDE SEQUENCE [LARGE SCALE GENOMIC DNA]</scope>
    <source>
        <strain evidence="2">ATCC PRA-425</strain>
    </source>
</reference>
<dbReference type="GO" id="GO:0015035">
    <property type="term" value="F:protein-disulfide reductase activity"/>
    <property type="evidence" value="ECO:0007669"/>
    <property type="project" value="InterPro"/>
</dbReference>
<dbReference type="Proteomes" id="UP000591131">
    <property type="component" value="Unassembled WGS sequence"/>
</dbReference>
<dbReference type="Pfam" id="PF04134">
    <property type="entry name" value="DCC1-like"/>
    <property type="match status" value="1"/>
</dbReference>